<dbReference type="Pfam" id="PF07550">
    <property type="entry name" value="Shr-like_HID"/>
    <property type="match status" value="1"/>
</dbReference>
<reference evidence="3 4" key="1">
    <citation type="submission" date="2020-08" db="EMBL/GenBank/DDBJ databases">
        <title>Genomic Encyclopedia of Type Strains, Phase III (KMG-III): the genomes of soil and plant-associated and newly described type strains.</title>
        <authorList>
            <person name="Whitman W."/>
        </authorList>
    </citation>
    <scope>NUCLEOTIDE SEQUENCE [LARGE SCALE GENOMIC DNA]</scope>
    <source>
        <strain evidence="3 4">CECT 8234</strain>
    </source>
</reference>
<accession>A0A7W5C9L9</accession>
<feature type="domain" description="Heme-binding protein Shr-like Hb-interacting" evidence="2">
    <location>
        <begin position="706"/>
        <end position="779"/>
    </location>
</feature>
<evidence type="ECO:0000313" key="4">
    <source>
        <dbReference type="Proteomes" id="UP000518605"/>
    </source>
</evidence>
<protein>
    <recommendedName>
        <fullName evidence="2">Heme-binding protein Shr-like Hb-interacting domain-containing protein</fullName>
    </recommendedName>
</protein>
<sequence length="903" mass="97793">MWQFKHKGVGKLLALALAVSLTFGSGAFLQPSSAGAEPVSVVPGTVEVDKAALSNNNRDVTISFKTSLSDSAYLDKDLLEGIEIKRTGEGHYNWLSSQGIYELDDGKLILHLNNPLTGNANLIRIAIDYLADPSGNPLSLSSANPIVVSAPELNDYYIVSNSVIDGGRTITLHLSQPVALRDSVNLKNAITTSDGPLASEDTAELSASGMQVIIHLDKPLPSSKSINVNSSAFQSPHGPVGSLSTYVNLIKVGERRSLYVFPEQERDLDIIDLDSAGIYNNLADLDALKAAITVYKDEVVFDGDFEIVSLFSSYDGGYFRLKFASELPSGYYRLAFPANSLKNISGIGTTKELLTGRSFVGPAPQYQGAEVSHNFSGQTVASLFFDRLIDTLYSEENTPGALKRSITYSLKAGDDWIPHNLGAEDSVVFEDNKLVVTFGKKLNGTSIKIKVDPRTIIDPWNSIVIDETIETAALAIGSNVSPTYGGAEFDNNNHDVIFKFDKHVQPAPNVDLHRAITYGANDNALAALDSDATVSFKNNKVILHFPNALIENHYEFSIAAGTLADLSGNVLDEEITVTELKPTDLDLAPPEIAKLEASSDLELGKSVINITFNETIVDHTVINGVSHLKDYIEVSRDGGNTFSGLGANDSVRIEGNYIVLSYGAGVDSDYRVKVKANAVKDLFGNVATEDLTAEGLAEGNHHLQGNIYTDADTVLTTFSDSQWGSNVYRVLIKKGNEATSPLSKDRYEVVNNTVVIKQGVFSEGERYSIQVYSYGYENRKTDGSYGAISHHETYYMTTPSVLSTSGGIIATANVLANPNARNNRATVVFQLMKGNLPVANTAVYTYVYAGIVSAYFNVNNPSDYTVKAFVLDDYKGTVDSVGLNLATVVSEEEFDFLYLSSRR</sequence>
<dbReference type="InterPro" id="IPR011432">
    <property type="entry name" value="Shr-like_HID"/>
</dbReference>
<dbReference type="EMBL" id="JACHXW010000010">
    <property type="protein sequence ID" value="MBB3153547.1"/>
    <property type="molecule type" value="Genomic_DNA"/>
</dbReference>
<comment type="caution">
    <text evidence="3">The sequence shown here is derived from an EMBL/GenBank/DDBJ whole genome shotgun (WGS) entry which is preliminary data.</text>
</comment>
<dbReference type="AlphaFoldDB" id="A0A7W5C9L9"/>
<name>A0A7W5C9L9_9BACL</name>
<keyword evidence="1" id="KW-0732">Signal</keyword>
<feature type="signal peptide" evidence="1">
    <location>
        <begin position="1"/>
        <end position="36"/>
    </location>
</feature>
<proteinExistence type="predicted"/>
<organism evidence="3 4">
    <name type="scientific">Paenibacillus endophyticus</name>
    <dbReference type="NCBI Taxonomy" id="1294268"/>
    <lineage>
        <taxon>Bacteria</taxon>
        <taxon>Bacillati</taxon>
        <taxon>Bacillota</taxon>
        <taxon>Bacilli</taxon>
        <taxon>Bacillales</taxon>
        <taxon>Paenibacillaceae</taxon>
        <taxon>Paenibacillus</taxon>
    </lineage>
</organism>
<dbReference type="Proteomes" id="UP000518605">
    <property type="component" value="Unassembled WGS sequence"/>
</dbReference>
<evidence type="ECO:0000313" key="3">
    <source>
        <dbReference type="EMBL" id="MBB3153547.1"/>
    </source>
</evidence>
<evidence type="ECO:0000256" key="1">
    <source>
        <dbReference type="SAM" id="SignalP"/>
    </source>
</evidence>
<gene>
    <name evidence="3" type="ORF">FHS16_003609</name>
</gene>
<keyword evidence="4" id="KW-1185">Reference proteome</keyword>
<evidence type="ECO:0000259" key="2">
    <source>
        <dbReference type="Pfam" id="PF07550"/>
    </source>
</evidence>
<feature type="chain" id="PRO_5030810308" description="Heme-binding protein Shr-like Hb-interacting domain-containing protein" evidence="1">
    <location>
        <begin position="37"/>
        <end position="903"/>
    </location>
</feature>